<dbReference type="EMBL" id="AAOE01000042">
    <property type="protein sequence ID" value="EAR07458.1"/>
    <property type="molecule type" value="Genomic_DNA"/>
</dbReference>
<feature type="domain" description="Smf/DprA SLOG" evidence="2">
    <location>
        <begin position="83"/>
        <end position="291"/>
    </location>
</feature>
<protein>
    <submittedName>
        <fullName evidence="4">DNA processing chain A</fullName>
    </submittedName>
</protein>
<dbReference type="InterPro" id="IPR057666">
    <property type="entry name" value="DrpA_SLOG"/>
</dbReference>
<accession>A4BK91</accession>
<sequence>MLSDELAWLRWVLIPNLGLKRSHQLLNLIDSPQALFLTPDRWPLPESVRATIREMNLLGEQHPVHRRALEQLSWRDQHDSHHLLFPDHPDMPTSLSELYDAPLVLWVKGERSVLNQTQVGLVGSRHASPNALRHARTLSQHLSAAGLVVTSGGAKGIDTACHTAVVSRHGATVAVLGCGIDVIYPKNNRQLFEDIARDGCLVSEYPLGTTPRPGHFPRRNRLISALSTVVGVIEASPKSGSLITAMHALEQGRDVFAMPGDIGNPNSAGCHQLIQEGASLLCSADDILKHLDWRNSSAPSSSSRLTLEDLTPVQHSILETLSSDQHPLDMLAYHLQVPAHQLLEPVLELELRGLIEQQPGGYTLCDIA</sequence>
<dbReference type="SUPFAM" id="SSF102405">
    <property type="entry name" value="MCP/YpsA-like"/>
    <property type="match status" value="1"/>
</dbReference>
<dbReference type="GO" id="GO:0009294">
    <property type="term" value="P:DNA-mediated transformation"/>
    <property type="evidence" value="ECO:0007669"/>
    <property type="project" value="InterPro"/>
</dbReference>
<organism evidence="4 5">
    <name type="scientific">Reinekea blandensis MED297</name>
    <dbReference type="NCBI Taxonomy" id="314283"/>
    <lineage>
        <taxon>Bacteria</taxon>
        <taxon>Pseudomonadati</taxon>
        <taxon>Pseudomonadota</taxon>
        <taxon>Gammaproteobacteria</taxon>
        <taxon>Oceanospirillales</taxon>
        <taxon>Saccharospirillaceae</taxon>
        <taxon>Reinekea</taxon>
    </lineage>
</organism>
<reference evidence="4 5" key="1">
    <citation type="submission" date="2006-02" db="EMBL/GenBank/DDBJ databases">
        <authorList>
            <person name="Pinhassi J."/>
            <person name="Pedros-Alio C."/>
            <person name="Ferriera S."/>
            <person name="Johnson J."/>
            <person name="Kravitz S."/>
            <person name="Halpern A."/>
            <person name="Remington K."/>
            <person name="Beeson K."/>
            <person name="Tran B."/>
            <person name="Rogers Y.-H."/>
            <person name="Friedman R."/>
            <person name="Venter J.C."/>
        </authorList>
    </citation>
    <scope>NUCLEOTIDE SEQUENCE [LARGE SCALE GENOMIC DNA]</scope>
    <source>
        <strain evidence="4 5">MED297</strain>
    </source>
</reference>
<dbReference type="Gene3D" id="3.40.50.450">
    <property type="match status" value="1"/>
</dbReference>
<evidence type="ECO:0000259" key="2">
    <source>
        <dbReference type="Pfam" id="PF02481"/>
    </source>
</evidence>
<dbReference type="PANTHER" id="PTHR43022">
    <property type="entry name" value="PROTEIN SMF"/>
    <property type="match status" value="1"/>
</dbReference>
<dbReference type="Proteomes" id="UP000005953">
    <property type="component" value="Unassembled WGS sequence"/>
</dbReference>
<dbReference type="InterPro" id="IPR036388">
    <property type="entry name" value="WH-like_DNA-bd_sf"/>
</dbReference>
<dbReference type="AlphaFoldDB" id="A4BK91"/>
<dbReference type="OrthoDB" id="9785707at2"/>
<dbReference type="Gene3D" id="1.10.10.10">
    <property type="entry name" value="Winged helix-like DNA-binding domain superfamily/Winged helix DNA-binding domain"/>
    <property type="match status" value="1"/>
</dbReference>
<feature type="domain" description="DprA winged helix" evidence="3">
    <location>
        <begin position="306"/>
        <end position="361"/>
    </location>
</feature>
<evidence type="ECO:0000313" key="4">
    <source>
        <dbReference type="EMBL" id="EAR07458.1"/>
    </source>
</evidence>
<evidence type="ECO:0000259" key="3">
    <source>
        <dbReference type="Pfam" id="PF17782"/>
    </source>
</evidence>
<keyword evidence="5" id="KW-1185">Reference proteome</keyword>
<dbReference type="InterPro" id="IPR041614">
    <property type="entry name" value="DprA_WH"/>
</dbReference>
<name>A4BK91_9GAMM</name>
<dbReference type="PANTHER" id="PTHR43022:SF1">
    <property type="entry name" value="PROTEIN SMF"/>
    <property type="match status" value="1"/>
</dbReference>
<dbReference type="Pfam" id="PF17782">
    <property type="entry name" value="WHD_DprA"/>
    <property type="match status" value="1"/>
</dbReference>
<dbReference type="Pfam" id="PF02481">
    <property type="entry name" value="DNA_processg_A"/>
    <property type="match status" value="1"/>
</dbReference>
<dbReference type="InterPro" id="IPR003488">
    <property type="entry name" value="DprA"/>
</dbReference>
<dbReference type="HOGENOM" id="CLU_029601_0_3_6"/>
<dbReference type="RefSeq" id="WP_008048067.1">
    <property type="nucleotide sequence ID" value="NZ_CH724155.1"/>
</dbReference>
<dbReference type="STRING" id="314283.MED297_05064"/>
<evidence type="ECO:0000313" key="5">
    <source>
        <dbReference type="Proteomes" id="UP000005953"/>
    </source>
</evidence>
<gene>
    <name evidence="4" type="ORF">MED297_05064</name>
</gene>
<proteinExistence type="inferred from homology"/>
<comment type="similarity">
    <text evidence="1">Belongs to the DprA/Smf family.</text>
</comment>
<dbReference type="NCBIfam" id="TIGR00732">
    <property type="entry name" value="dprA"/>
    <property type="match status" value="1"/>
</dbReference>
<evidence type="ECO:0000256" key="1">
    <source>
        <dbReference type="ARBA" id="ARBA00006525"/>
    </source>
</evidence>
<comment type="caution">
    <text evidence="4">The sequence shown here is derived from an EMBL/GenBank/DDBJ whole genome shotgun (WGS) entry which is preliminary data.</text>
</comment>